<dbReference type="SMART" id="SM00220">
    <property type="entry name" value="S_TKc"/>
    <property type="match status" value="1"/>
</dbReference>
<dbReference type="VEuPathDB" id="FungiDB:PHYBLDRAFT_3662"/>
<evidence type="ECO:0000259" key="11">
    <source>
        <dbReference type="PROSITE" id="PS50011"/>
    </source>
</evidence>
<evidence type="ECO:0000256" key="9">
    <source>
        <dbReference type="ARBA" id="ARBA00047899"/>
    </source>
</evidence>
<name>A0A167MI03_PHYB8</name>
<keyword evidence="2" id="KW-0723">Serine/threonine-protein kinase</keyword>
<dbReference type="GO" id="GO:0031032">
    <property type="term" value="P:actomyosin structure organization"/>
    <property type="evidence" value="ECO:0007669"/>
    <property type="project" value="TreeGrafter"/>
</dbReference>
<evidence type="ECO:0000313" key="13">
    <source>
        <dbReference type="EMBL" id="OAD72899.1"/>
    </source>
</evidence>
<dbReference type="PROSITE" id="PS00108">
    <property type="entry name" value="PROTEIN_KINASE_ST"/>
    <property type="match status" value="1"/>
</dbReference>
<dbReference type="FunFam" id="1.10.510.10:FF:000751">
    <property type="entry name" value="Non-specific serine/threonine protein kinase"/>
    <property type="match status" value="1"/>
</dbReference>
<gene>
    <name evidence="13" type="ORF">PHYBLDRAFT_3662</name>
</gene>
<dbReference type="GeneID" id="29000987"/>
<comment type="catalytic activity">
    <reaction evidence="10">
        <text>L-seryl-[protein] + ATP = O-phospho-L-seryl-[protein] + ADP + H(+)</text>
        <dbReference type="Rhea" id="RHEA:17989"/>
        <dbReference type="Rhea" id="RHEA-COMP:9863"/>
        <dbReference type="Rhea" id="RHEA-COMP:11604"/>
        <dbReference type="ChEBI" id="CHEBI:15378"/>
        <dbReference type="ChEBI" id="CHEBI:29999"/>
        <dbReference type="ChEBI" id="CHEBI:30616"/>
        <dbReference type="ChEBI" id="CHEBI:83421"/>
        <dbReference type="ChEBI" id="CHEBI:456216"/>
        <dbReference type="EC" id="2.7.11.1"/>
    </reaction>
</comment>
<keyword evidence="3" id="KW-0597">Phosphoprotein</keyword>
<evidence type="ECO:0000256" key="10">
    <source>
        <dbReference type="ARBA" id="ARBA00048679"/>
    </source>
</evidence>
<organism evidence="13 14">
    <name type="scientific">Phycomyces blakesleeanus (strain ATCC 8743b / DSM 1359 / FGSC 10004 / NBRC 33097 / NRRL 1555)</name>
    <dbReference type="NCBI Taxonomy" id="763407"/>
    <lineage>
        <taxon>Eukaryota</taxon>
        <taxon>Fungi</taxon>
        <taxon>Fungi incertae sedis</taxon>
        <taxon>Mucoromycota</taxon>
        <taxon>Mucoromycotina</taxon>
        <taxon>Mucoromycetes</taxon>
        <taxon>Mucorales</taxon>
        <taxon>Phycomycetaceae</taxon>
        <taxon>Phycomyces</taxon>
    </lineage>
</organism>
<keyword evidence="14" id="KW-1185">Reference proteome</keyword>
<dbReference type="InterPro" id="IPR050839">
    <property type="entry name" value="Rho-assoc_Ser/Thr_Kinase"/>
</dbReference>
<dbReference type="OrthoDB" id="3638488at2759"/>
<dbReference type="InterPro" id="IPR000961">
    <property type="entry name" value="AGC-kinase_C"/>
</dbReference>
<feature type="non-terminal residue" evidence="13">
    <location>
        <position position="341"/>
    </location>
</feature>
<comment type="similarity">
    <text evidence="8">Belongs to the protein kinase superfamily. STE Ser/Thr protein kinase family. COT1 subfamily.</text>
</comment>
<feature type="non-terminal residue" evidence="13">
    <location>
        <position position="1"/>
    </location>
</feature>
<evidence type="ECO:0000256" key="6">
    <source>
        <dbReference type="ARBA" id="ARBA00022777"/>
    </source>
</evidence>
<dbReference type="SUPFAM" id="SSF56112">
    <property type="entry name" value="Protein kinase-like (PK-like)"/>
    <property type="match status" value="1"/>
</dbReference>
<proteinExistence type="inferred from homology"/>
<dbReference type="EC" id="2.7.11.1" evidence="1"/>
<dbReference type="GO" id="GO:0005524">
    <property type="term" value="F:ATP binding"/>
    <property type="evidence" value="ECO:0007669"/>
    <property type="project" value="UniProtKB-KW"/>
</dbReference>
<keyword evidence="4" id="KW-0808">Transferase</keyword>
<keyword evidence="6" id="KW-0418">Kinase</keyword>
<dbReference type="STRING" id="763407.A0A167MI03"/>
<dbReference type="InParanoid" id="A0A167MI03"/>
<evidence type="ECO:0000313" key="14">
    <source>
        <dbReference type="Proteomes" id="UP000077315"/>
    </source>
</evidence>
<accession>A0A167MI03</accession>
<dbReference type="GO" id="GO:0004674">
    <property type="term" value="F:protein serine/threonine kinase activity"/>
    <property type="evidence" value="ECO:0007669"/>
    <property type="project" value="UniProtKB-KW"/>
</dbReference>
<dbReference type="PANTHER" id="PTHR22988">
    <property type="entry name" value="MYOTONIC DYSTROPHY S/T KINASE-RELATED"/>
    <property type="match status" value="1"/>
</dbReference>
<dbReference type="EMBL" id="KV440982">
    <property type="protein sequence ID" value="OAD72899.1"/>
    <property type="molecule type" value="Genomic_DNA"/>
</dbReference>
<feature type="domain" description="Protein kinase" evidence="11">
    <location>
        <begin position="12"/>
        <end position="279"/>
    </location>
</feature>
<dbReference type="RefSeq" id="XP_018290939.1">
    <property type="nucleotide sequence ID" value="XM_018440081.1"/>
</dbReference>
<dbReference type="PANTHER" id="PTHR22988:SF71">
    <property type="entry name" value="CITRON RHO-INTERACTING KINASE"/>
    <property type="match status" value="1"/>
</dbReference>
<evidence type="ECO:0000256" key="5">
    <source>
        <dbReference type="ARBA" id="ARBA00022741"/>
    </source>
</evidence>
<dbReference type="GO" id="GO:0005856">
    <property type="term" value="C:cytoskeleton"/>
    <property type="evidence" value="ECO:0007669"/>
    <property type="project" value="TreeGrafter"/>
</dbReference>
<dbReference type="Gene3D" id="3.30.200.20">
    <property type="entry name" value="Phosphorylase Kinase, domain 1"/>
    <property type="match status" value="1"/>
</dbReference>
<evidence type="ECO:0000259" key="12">
    <source>
        <dbReference type="PROSITE" id="PS51285"/>
    </source>
</evidence>
<evidence type="ECO:0000256" key="3">
    <source>
        <dbReference type="ARBA" id="ARBA00022553"/>
    </source>
</evidence>
<sequence>QLRAARINKNDFEVIRPLANGLFGIVSVVRSKLDGNVYAMKVLSKDPLLQQQQKAFSMEERLVLSHPDANHWMPVLHAAFQDVDNLYLVMEYAGGGDLFSVLDRKENLCLNEDEARFYMAETILAVDSLHALGYVHRDIKPQNILIDNSGHVKLADFGSCIRIDHCSKIPPTTPVGTCDYVSPEVLESQQGNVTYGTEVDWWSVGIVLYEVLQENPPFYSRDSESETYRKIIFHQSSLKFNDDIPISEEAKDLICKLLCKKEDRLGKNGIQEIQHHPFFKGIDWENIRGATPPFLPVLSSPDDTSNFSVPEEDTVPTITSEQTNNTGVYEGRSLPFIGYTY</sequence>
<dbReference type="PROSITE" id="PS51285">
    <property type="entry name" value="AGC_KINASE_CTER"/>
    <property type="match status" value="1"/>
</dbReference>
<dbReference type="InterPro" id="IPR008271">
    <property type="entry name" value="Ser/Thr_kinase_AS"/>
</dbReference>
<dbReference type="AlphaFoldDB" id="A0A167MI03"/>
<evidence type="ECO:0000256" key="8">
    <source>
        <dbReference type="ARBA" id="ARBA00038271"/>
    </source>
</evidence>
<keyword evidence="7" id="KW-0067">ATP-binding</keyword>
<comment type="catalytic activity">
    <reaction evidence="9">
        <text>L-threonyl-[protein] + ATP = O-phospho-L-threonyl-[protein] + ADP + H(+)</text>
        <dbReference type="Rhea" id="RHEA:46608"/>
        <dbReference type="Rhea" id="RHEA-COMP:11060"/>
        <dbReference type="Rhea" id="RHEA-COMP:11605"/>
        <dbReference type="ChEBI" id="CHEBI:15378"/>
        <dbReference type="ChEBI" id="CHEBI:30013"/>
        <dbReference type="ChEBI" id="CHEBI:30616"/>
        <dbReference type="ChEBI" id="CHEBI:61977"/>
        <dbReference type="ChEBI" id="CHEBI:456216"/>
        <dbReference type="EC" id="2.7.11.1"/>
    </reaction>
</comment>
<dbReference type="PROSITE" id="PS50011">
    <property type="entry name" value="PROTEIN_KINASE_DOM"/>
    <property type="match status" value="1"/>
</dbReference>
<dbReference type="InterPro" id="IPR000719">
    <property type="entry name" value="Prot_kinase_dom"/>
</dbReference>
<dbReference type="Gene3D" id="1.10.510.10">
    <property type="entry name" value="Transferase(Phosphotransferase) domain 1"/>
    <property type="match status" value="1"/>
</dbReference>
<dbReference type="Pfam" id="PF00069">
    <property type="entry name" value="Pkinase"/>
    <property type="match status" value="1"/>
</dbReference>
<evidence type="ECO:0000256" key="4">
    <source>
        <dbReference type="ARBA" id="ARBA00022679"/>
    </source>
</evidence>
<dbReference type="GO" id="GO:0005737">
    <property type="term" value="C:cytoplasm"/>
    <property type="evidence" value="ECO:0007669"/>
    <property type="project" value="TreeGrafter"/>
</dbReference>
<dbReference type="InterPro" id="IPR011009">
    <property type="entry name" value="Kinase-like_dom_sf"/>
</dbReference>
<evidence type="ECO:0000256" key="1">
    <source>
        <dbReference type="ARBA" id="ARBA00012513"/>
    </source>
</evidence>
<dbReference type="Proteomes" id="UP000077315">
    <property type="component" value="Unassembled WGS sequence"/>
</dbReference>
<keyword evidence="5" id="KW-0547">Nucleotide-binding</keyword>
<protein>
    <recommendedName>
        <fullName evidence="1">non-specific serine/threonine protein kinase</fullName>
        <ecNumber evidence="1">2.7.11.1</ecNumber>
    </recommendedName>
</protein>
<reference evidence="14" key="1">
    <citation type="submission" date="2015-06" db="EMBL/GenBank/DDBJ databases">
        <title>Expansion of signal transduction pathways in fungi by whole-genome duplication.</title>
        <authorList>
            <consortium name="DOE Joint Genome Institute"/>
            <person name="Corrochano L.M."/>
            <person name="Kuo A."/>
            <person name="Marcet-Houben M."/>
            <person name="Polaino S."/>
            <person name="Salamov A."/>
            <person name="Villalobos J.M."/>
            <person name="Alvarez M.I."/>
            <person name="Avalos J."/>
            <person name="Benito E.P."/>
            <person name="Benoit I."/>
            <person name="Burger G."/>
            <person name="Camino L.P."/>
            <person name="Canovas D."/>
            <person name="Cerda-Olmedo E."/>
            <person name="Cheng J.-F."/>
            <person name="Dominguez A."/>
            <person name="Elias M."/>
            <person name="Eslava A.P."/>
            <person name="Glaser F."/>
            <person name="Grimwood J."/>
            <person name="Gutierrez G."/>
            <person name="Heitman J."/>
            <person name="Henrissat B."/>
            <person name="Iturriaga E.A."/>
            <person name="Lang B.F."/>
            <person name="Lavin J.L."/>
            <person name="Lee S."/>
            <person name="Li W."/>
            <person name="Lindquist E."/>
            <person name="Lopez-Garcia S."/>
            <person name="Luque E.M."/>
            <person name="Marcos A.T."/>
            <person name="Martin J."/>
            <person name="McCluskey K."/>
            <person name="Medina H.R."/>
            <person name="Miralles-Duran A."/>
            <person name="Miyazaki A."/>
            <person name="Munoz-Torres E."/>
            <person name="Oguiza J.A."/>
            <person name="Ohm R."/>
            <person name="Olmedo M."/>
            <person name="Orejas M."/>
            <person name="Ortiz-Castellanos L."/>
            <person name="Pisabarro A.G."/>
            <person name="Rodriguez-Romero J."/>
            <person name="Ruiz-Herrera J."/>
            <person name="Ruiz-Vazquez R."/>
            <person name="Sanz C."/>
            <person name="Schackwitz W."/>
            <person name="Schmutz J."/>
            <person name="Shahriari M."/>
            <person name="Shelest E."/>
            <person name="Silva-Franco F."/>
            <person name="Soanes D."/>
            <person name="Syed K."/>
            <person name="Tagua V.G."/>
            <person name="Talbot N.J."/>
            <person name="Thon M."/>
            <person name="De vries R.P."/>
            <person name="Wiebenga A."/>
            <person name="Yadav J.S."/>
            <person name="Braun E.L."/>
            <person name="Baker S."/>
            <person name="Garre V."/>
            <person name="Horwitz B."/>
            <person name="Torres-Martinez S."/>
            <person name="Idnurm A."/>
            <person name="Herrera-Estrella A."/>
            <person name="Gabaldon T."/>
            <person name="Grigoriev I.V."/>
        </authorList>
    </citation>
    <scope>NUCLEOTIDE SEQUENCE [LARGE SCALE GENOMIC DNA]</scope>
    <source>
        <strain evidence="14">NRRL 1555(-)</strain>
    </source>
</reference>
<evidence type="ECO:0000256" key="7">
    <source>
        <dbReference type="ARBA" id="ARBA00022840"/>
    </source>
</evidence>
<dbReference type="SMART" id="SM00133">
    <property type="entry name" value="S_TK_X"/>
    <property type="match status" value="1"/>
</dbReference>
<feature type="domain" description="AGC-kinase C-terminal" evidence="12">
    <location>
        <begin position="280"/>
        <end position="341"/>
    </location>
</feature>
<evidence type="ECO:0000256" key="2">
    <source>
        <dbReference type="ARBA" id="ARBA00022527"/>
    </source>
</evidence>